<reference evidence="3" key="1">
    <citation type="submission" date="2021-01" db="EMBL/GenBank/DDBJ databases">
        <authorList>
            <person name="Corre E."/>
            <person name="Pelletier E."/>
            <person name="Niang G."/>
            <person name="Scheremetjew M."/>
            <person name="Finn R."/>
            <person name="Kale V."/>
            <person name="Holt S."/>
            <person name="Cochrane G."/>
            <person name="Meng A."/>
            <person name="Brown T."/>
            <person name="Cohen L."/>
        </authorList>
    </citation>
    <scope>NUCLEOTIDE SEQUENCE</scope>
    <source>
        <strain evidence="3">308</strain>
    </source>
</reference>
<feature type="coiled-coil region" evidence="1">
    <location>
        <begin position="343"/>
        <end position="370"/>
    </location>
</feature>
<dbReference type="PANTHER" id="PTHR43327:SF8">
    <property type="entry name" value="BAND 7 DOMAIN-CONTAINING PROTEIN"/>
    <property type="match status" value="1"/>
</dbReference>
<sequence>MNSHSKLVQRSIGKAMHADKEFSKLTKNEIPIVLVPHKPFLFHFMLCVPSGPFVLWQRFLEDKGEMPPGVKWFWMSWNKISHIVTRSVISYNAPARDCPTADNVMVNVDLSLTFQIGPDIEAARKFVYRIGPSGFDELLSSETEESIRGLVYSVTHDRVNDLREEFAVNMLATLNSKVESYGVKILNVKVTNVKLPEQLQNRLEHTTAFKTKMEEQEKSHENQVHVLKDNAELELETIKKANGRKIQEILARRKLYETEKREMEEQARGEGKVKEIKAKTSAEVSLKEADGVYLINKVIAEKKVEEILKSSEIECQEMTIEADKKAYVVVKESETGLRAAEYKADAMIVLAEAEAEAAEALAEKRRYDLEWSRLEVQKIIAQNGRKFICGEQGQQILDELVPQAVIGT</sequence>
<keyword evidence="1" id="KW-0175">Coiled coil</keyword>
<dbReference type="Pfam" id="PF01145">
    <property type="entry name" value="Band_7"/>
    <property type="match status" value="1"/>
</dbReference>
<dbReference type="EMBL" id="HBFR01040780">
    <property type="protein sequence ID" value="CAD8902605.1"/>
    <property type="molecule type" value="Transcribed_RNA"/>
</dbReference>
<dbReference type="PANTHER" id="PTHR43327">
    <property type="entry name" value="STOMATIN-LIKE PROTEIN 2, MITOCHONDRIAL"/>
    <property type="match status" value="1"/>
</dbReference>
<dbReference type="InterPro" id="IPR001107">
    <property type="entry name" value="Band_7"/>
</dbReference>
<evidence type="ECO:0000256" key="1">
    <source>
        <dbReference type="SAM" id="Coils"/>
    </source>
</evidence>
<proteinExistence type="predicted"/>
<dbReference type="InterPro" id="IPR036013">
    <property type="entry name" value="Band_7/SPFH_dom_sf"/>
</dbReference>
<evidence type="ECO:0000313" key="3">
    <source>
        <dbReference type="EMBL" id="CAD8902605.1"/>
    </source>
</evidence>
<dbReference type="SMART" id="SM00244">
    <property type="entry name" value="PHB"/>
    <property type="match status" value="1"/>
</dbReference>
<evidence type="ECO:0000259" key="2">
    <source>
        <dbReference type="SMART" id="SM00244"/>
    </source>
</evidence>
<dbReference type="Gene3D" id="3.30.479.30">
    <property type="entry name" value="Band 7 domain"/>
    <property type="match status" value="1"/>
</dbReference>
<accession>A0A7S1G257</accession>
<name>A0A7S1G257_9STRA</name>
<feature type="coiled-coil region" evidence="1">
    <location>
        <begin position="210"/>
        <end position="266"/>
    </location>
</feature>
<dbReference type="SUPFAM" id="SSF117892">
    <property type="entry name" value="Band 7/SPFH domain"/>
    <property type="match status" value="1"/>
</dbReference>
<dbReference type="AlphaFoldDB" id="A0A7S1G257"/>
<protein>
    <recommendedName>
        <fullName evidence="2">Band 7 domain-containing protein</fullName>
    </recommendedName>
</protein>
<feature type="domain" description="Band 7" evidence="2">
    <location>
        <begin position="40"/>
        <end position="207"/>
    </location>
</feature>
<gene>
    <name evidence="3" type="ORF">CHYS00102_LOCUS29824</name>
</gene>
<organism evidence="3">
    <name type="scientific">Corethron hystrix</name>
    <dbReference type="NCBI Taxonomy" id="216773"/>
    <lineage>
        <taxon>Eukaryota</taxon>
        <taxon>Sar</taxon>
        <taxon>Stramenopiles</taxon>
        <taxon>Ochrophyta</taxon>
        <taxon>Bacillariophyta</taxon>
        <taxon>Coscinodiscophyceae</taxon>
        <taxon>Corethrophycidae</taxon>
        <taxon>Corethrales</taxon>
        <taxon>Corethraceae</taxon>
        <taxon>Corethron</taxon>
    </lineage>
</organism>
<dbReference type="InterPro" id="IPR050710">
    <property type="entry name" value="Band7/mec-2_domain"/>
</dbReference>